<dbReference type="InterPro" id="IPR000182">
    <property type="entry name" value="GNAT_dom"/>
</dbReference>
<comment type="caution">
    <text evidence="4">Lacks conserved residue(s) required for the propagation of feature annotation.</text>
</comment>
<comment type="caution">
    <text evidence="6">The sequence shown here is derived from an EMBL/GenBank/DDBJ whole genome shotgun (WGS) entry which is preliminary data.</text>
</comment>
<dbReference type="PROSITE" id="PS51186">
    <property type="entry name" value="GNAT"/>
    <property type="match status" value="1"/>
</dbReference>
<dbReference type="Gene3D" id="3.40.630.30">
    <property type="match status" value="2"/>
</dbReference>
<dbReference type="GO" id="GO:0034069">
    <property type="term" value="F:aminoglycoside N-acetyltransferase activity"/>
    <property type="evidence" value="ECO:0007669"/>
    <property type="project" value="TreeGrafter"/>
</dbReference>
<keyword evidence="2 4" id="KW-0808">Transferase</keyword>
<dbReference type="InterPro" id="IPR051554">
    <property type="entry name" value="Acetyltransferase_Eis"/>
</dbReference>
<proteinExistence type="inferred from homology"/>
<feature type="active site" description="Proton acceptor; via carboxylate" evidence="4">
    <location>
        <position position="456"/>
    </location>
</feature>
<dbReference type="Pfam" id="PF13530">
    <property type="entry name" value="SCP2_2"/>
    <property type="match status" value="1"/>
</dbReference>
<evidence type="ECO:0000256" key="2">
    <source>
        <dbReference type="ARBA" id="ARBA00022679"/>
    </source>
</evidence>
<dbReference type="AlphaFoldDB" id="A0A927J2D9"/>
<dbReference type="InterPro" id="IPR016181">
    <property type="entry name" value="Acyl_CoA_acyltransferase"/>
</dbReference>
<keyword evidence="3 4" id="KW-0012">Acyltransferase</keyword>
<dbReference type="HAMAP" id="MF_01812">
    <property type="entry name" value="Eis"/>
    <property type="match status" value="1"/>
</dbReference>
<dbReference type="PANTHER" id="PTHR37817:SF1">
    <property type="entry name" value="N-ACETYLTRANSFERASE EIS"/>
    <property type="match status" value="1"/>
</dbReference>
<dbReference type="GO" id="GO:0030649">
    <property type="term" value="P:aminoglycoside antibiotic catabolic process"/>
    <property type="evidence" value="ECO:0007669"/>
    <property type="project" value="TreeGrafter"/>
</dbReference>
<feature type="binding site" evidence="4">
    <location>
        <begin position="125"/>
        <end position="130"/>
    </location>
    <ligand>
        <name>acetyl-CoA</name>
        <dbReference type="ChEBI" id="CHEBI:57288"/>
    </ligand>
</feature>
<dbReference type="CDD" id="cd04301">
    <property type="entry name" value="NAT_SF"/>
    <property type="match status" value="1"/>
</dbReference>
<feature type="active site" description="Proton donor" evidence="4">
    <location>
        <position position="158"/>
    </location>
</feature>
<sequence length="456" mass="49434">MSHDRPPEPTTPGVTADRLPPRYAFTDLQVEDLRAVLELDGTVFPSPVEVDELVDRPLPLTWPRTLGVVHEVPDPAAEPVDGAVPVLRDLVALHSSYPFSRFPVPGGVAPVAGLTWVAVHPGHRRQGILTAMIHTHLARCRERGEPLSALFAAEAAIYGRFGYGRAADDLRVTLPRGARLRDVPGAARHTVRIERADRERHGDLVADLHRRVGDDPTGHGGVVNRPGWAARETPELQAMFWDDAKVFRKDREPTRIVVVELDGEPRGYARFHRTLSWEPSGPRGSVRTGEVVALDAAAARALWGVLTDLDLTHEVVPFVLPVDDAVTHLLVDPRSATPRIADNLWVRVVDVADALTARRYAADVDVVLHVTDELLGDNTGRWRVRGDAFGPAVAHRTDDAADLSLDVRELGAAYLGGTSLAALGAAGFVAEHTPGALARASAAFSWPVAPVCGWVF</sequence>
<evidence type="ECO:0000313" key="7">
    <source>
        <dbReference type="Proteomes" id="UP000610846"/>
    </source>
</evidence>
<organism evidence="6 7">
    <name type="scientific">Cellulosimicrobium arenosum</name>
    <dbReference type="NCBI Taxonomy" id="2708133"/>
    <lineage>
        <taxon>Bacteria</taxon>
        <taxon>Bacillati</taxon>
        <taxon>Actinomycetota</taxon>
        <taxon>Actinomycetes</taxon>
        <taxon>Micrococcales</taxon>
        <taxon>Promicromonosporaceae</taxon>
        <taxon>Cellulosimicrobium</taxon>
    </lineage>
</organism>
<dbReference type="Gene3D" id="3.30.1050.10">
    <property type="entry name" value="SCP2 sterol-binding domain"/>
    <property type="match status" value="1"/>
</dbReference>
<keyword evidence="7" id="KW-1185">Reference proteome</keyword>
<comment type="similarity">
    <text evidence="1 4">Belongs to the acetyltransferase Eis family.</text>
</comment>
<dbReference type="Pfam" id="PF13527">
    <property type="entry name" value="Acetyltransf_9"/>
    <property type="match status" value="1"/>
</dbReference>
<reference evidence="6" key="2">
    <citation type="submission" date="2020-09" db="EMBL/GenBank/DDBJ databases">
        <authorList>
            <person name="Yu Y."/>
        </authorList>
    </citation>
    <scope>NUCLEOTIDE SEQUENCE</scope>
    <source>
        <strain evidence="6">KCTC 49039</strain>
    </source>
</reference>
<evidence type="ECO:0000259" key="5">
    <source>
        <dbReference type="PROSITE" id="PS51186"/>
    </source>
</evidence>
<dbReference type="Proteomes" id="UP000610846">
    <property type="component" value="Unassembled WGS sequence"/>
</dbReference>
<feature type="domain" description="N-acetyltransferase" evidence="5">
    <location>
        <begin position="23"/>
        <end position="194"/>
    </location>
</feature>
<evidence type="ECO:0000256" key="4">
    <source>
        <dbReference type="HAMAP-Rule" id="MF_01812"/>
    </source>
</evidence>
<dbReference type="NCBIfam" id="NF002367">
    <property type="entry name" value="PRK01346.1-4"/>
    <property type="match status" value="1"/>
</dbReference>
<dbReference type="Pfam" id="PF17668">
    <property type="entry name" value="Acetyltransf_17"/>
    <property type="match status" value="1"/>
</dbReference>
<dbReference type="InterPro" id="IPR025559">
    <property type="entry name" value="Eis_dom"/>
</dbReference>
<comment type="subunit">
    <text evidence="4">Homohexamer; trimer of dimers.</text>
</comment>
<dbReference type="InterPro" id="IPR022902">
    <property type="entry name" value="NAcTrfase_Eis"/>
</dbReference>
<accession>A0A927J2D9</accession>
<dbReference type="SUPFAM" id="SSF55729">
    <property type="entry name" value="Acyl-CoA N-acyltransferases (Nat)"/>
    <property type="match status" value="1"/>
</dbReference>
<evidence type="ECO:0000256" key="1">
    <source>
        <dbReference type="ARBA" id="ARBA00009213"/>
    </source>
</evidence>
<feature type="binding site" evidence="4">
    <location>
        <begin position="117"/>
        <end position="119"/>
    </location>
    <ligand>
        <name>acetyl-CoA</name>
        <dbReference type="ChEBI" id="CHEBI:57288"/>
    </ligand>
</feature>
<gene>
    <name evidence="6" type="ORF">IF651_16210</name>
</gene>
<dbReference type="InterPro" id="IPR041380">
    <property type="entry name" value="Acetyltransf_17"/>
</dbReference>
<evidence type="ECO:0000313" key="6">
    <source>
        <dbReference type="EMBL" id="MBD8080593.1"/>
    </source>
</evidence>
<dbReference type="EMBL" id="JACYHB010000017">
    <property type="protein sequence ID" value="MBD8080593.1"/>
    <property type="molecule type" value="Genomic_DNA"/>
</dbReference>
<dbReference type="SUPFAM" id="SSF55718">
    <property type="entry name" value="SCP-like"/>
    <property type="match status" value="1"/>
</dbReference>
<evidence type="ECO:0000256" key="3">
    <source>
        <dbReference type="ARBA" id="ARBA00023315"/>
    </source>
</evidence>
<dbReference type="InterPro" id="IPR036527">
    <property type="entry name" value="SCP2_sterol-bd_dom_sf"/>
</dbReference>
<dbReference type="PANTHER" id="PTHR37817">
    <property type="entry name" value="N-ACETYLTRANSFERASE EIS"/>
    <property type="match status" value="1"/>
</dbReference>
<protein>
    <submittedName>
        <fullName evidence="6">GNAT family N-acetyltransferase</fullName>
    </submittedName>
</protein>
<reference evidence="6" key="1">
    <citation type="journal article" date="2018" name="Curr. Microbiol.">
        <title>Cellulosimicrobium arenosum sp. nov., Isolated from Marine Sediment Sand.</title>
        <authorList>
            <person name="Oh M."/>
            <person name="Kim J.H."/>
            <person name="Yoon J.H."/>
            <person name="Schumann P."/>
            <person name="Kim W."/>
        </authorList>
    </citation>
    <scope>NUCLEOTIDE SEQUENCE</scope>
    <source>
        <strain evidence="6">KCTC 49039</strain>
    </source>
</reference>
<name>A0A927J2D9_9MICO</name>
<dbReference type="RefSeq" id="WP_191830169.1">
    <property type="nucleotide sequence ID" value="NZ_JACYHB010000017.1"/>
</dbReference>